<dbReference type="RefSeq" id="WP_189932119.1">
    <property type="nucleotide sequence ID" value="NZ_BNCD01000007.1"/>
</dbReference>
<reference evidence="2" key="1">
    <citation type="journal article" date="2014" name="Int. J. Syst. Evol. Microbiol.">
        <title>Complete genome sequence of Corynebacterium casei LMG S-19264T (=DSM 44701T), isolated from a smear-ripened cheese.</title>
        <authorList>
            <consortium name="US DOE Joint Genome Institute (JGI-PGF)"/>
            <person name="Walter F."/>
            <person name="Albersmeier A."/>
            <person name="Kalinowski J."/>
            <person name="Ruckert C."/>
        </authorList>
    </citation>
    <scope>NUCLEOTIDE SEQUENCE</scope>
    <source>
        <strain evidence="2">JCM 5069</strain>
    </source>
</reference>
<keyword evidence="3" id="KW-1185">Reference proteome</keyword>
<dbReference type="AlphaFoldDB" id="A0A919G693"/>
<sequence length="303" mass="29378">MPEQTAGSRGAKAGGSAPGGSSGSGGSGADGGSGAAGGGAGAAGGGAAPGSGGPPHGGPDFFDRLLARHVPSARAADGVVRVRPRLPGPFERIDALPGGADDVGGDEGAGAPWPAAHESGTRPGEPGRALREIRTEHERTVLSTPPRSEHEAHADRGTRRPAAAPALLRPAASPTPHGGWPAEPGRPGDGRDGGASDAGAGPAAAAPRPGAVLPPTSASWPPRPAPAADAAPTARGTARAAGARRGPRGGERVVHVQIGRLEVSAGGTAPDTGRAAAAPVRRGPVLSLEDYLTGRGRGDGAPR</sequence>
<feature type="compositionally biased region" description="Basic and acidic residues" evidence="1">
    <location>
        <begin position="147"/>
        <end position="158"/>
    </location>
</feature>
<accession>A0A919G693</accession>
<dbReference type="Proteomes" id="UP000603708">
    <property type="component" value="Unassembled WGS sequence"/>
</dbReference>
<protein>
    <submittedName>
        <fullName evidence="2">Uncharacterized protein</fullName>
    </submittedName>
</protein>
<gene>
    <name evidence="2" type="ORF">GCM10018793_30430</name>
</gene>
<comment type="caution">
    <text evidence="2">The sequence shown here is derived from an EMBL/GenBank/DDBJ whole genome shotgun (WGS) entry which is preliminary data.</text>
</comment>
<feature type="region of interest" description="Disordered" evidence="1">
    <location>
        <begin position="1"/>
        <end position="253"/>
    </location>
</feature>
<evidence type="ECO:0000313" key="3">
    <source>
        <dbReference type="Proteomes" id="UP000603708"/>
    </source>
</evidence>
<dbReference type="EMBL" id="BNCD01000007">
    <property type="protein sequence ID" value="GHH78863.1"/>
    <property type="molecule type" value="Genomic_DNA"/>
</dbReference>
<reference evidence="2" key="2">
    <citation type="submission" date="2020-09" db="EMBL/GenBank/DDBJ databases">
        <authorList>
            <person name="Sun Q."/>
            <person name="Ohkuma M."/>
        </authorList>
    </citation>
    <scope>NUCLEOTIDE SEQUENCE</scope>
    <source>
        <strain evidence="2">JCM 5069</strain>
    </source>
</reference>
<feature type="compositionally biased region" description="Basic and acidic residues" evidence="1">
    <location>
        <begin position="128"/>
        <end position="140"/>
    </location>
</feature>
<feature type="compositionally biased region" description="Low complexity" evidence="1">
    <location>
        <begin position="1"/>
        <end position="11"/>
    </location>
</feature>
<evidence type="ECO:0000313" key="2">
    <source>
        <dbReference type="EMBL" id="GHH78863.1"/>
    </source>
</evidence>
<evidence type="ECO:0000256" key="1">
    <source>
        <dbReference type="SAM" id="MobiDB-lite"/>
    </source>
</evidence>
<proteinExistence type="predicted"/>
<name>A0A919G693_9ACTN</name>
<feature type="compositionally biased region" description="Low complexity" evidence="1">
    <location>
        <begin position="226"/>
        <end position="244"/>
    </location>
</feature>
<feature type="compositionally biased region" description="Low complexity" evidence="1">
    <location>
        <begin position="195"/>
        <end position="215"/>
    </location>
</feature>
<organism evidence="2 3">
    <name type="scientific">Streptomyces sulfonofaciens</name>
    <dbReference type="NCBI Taxonomy" id="68272"/>
    <lineage>
        <taxon>Bacteria</taxon>
        <taxon>Bacillati</taxon>
        <taxon>Actinomycetota</taxon>
        <taxon>Actinomycetes</taxon>
        <taxon>Kitasatosporales</taxon>
        <taxon>Streptomycetaceae</taxon>
        <taxon>Streptomyces</taxon>
    </lineage>
</organism>
<feature type="compositionally biased region" description="Gly residues" evidence="1">
    <location>
        <begin position="12"/>
        <end position="55"/>
    </location>
</feature>
<feature type="compositionally biased region" description="Low complexity" evidence="1">
    <location>
        <begin position="160"/>
        <end position="172"/>
    </location>
</feature>